<dbReference type="InterPro" id="IPR002347">
    <property type="entry name" value="SDR_fam"/>
</dbReference>
<dbReference type="InterPro" id="IPR051687">
    <property type="entry name" value="Peroxisomal_Beta-Oxidation"/>
</dbReference>
<evidence type="ECO:0000313" key="6">
    <source>
        <dbReference type="Proteomes" id="UP001529491"/>
    </source>
</evidence>
<dbReference type="PANTHER" id="PTHR45024:SF2">
    <property type="entry name" value="SCP2 DOMAIN-CONTAINING PROTEIN"/>
    <property type="match status" value="1"/>
</dbReference>
<dbReference type="PRINTS" id="PR00080">
    <property type="entry name" value="SDRFAMILY"/>
</dbReference>
<gene>
    <name evidence="5" type="ORF">RGE70_09225</name>
</gene>
<comment type="similarity">
    <text evidence="1 3">Belongs to the short-chain dehydrogenases/reductases (SDR) family.</text>
</comment>
<proteinExistence type="inferred from homology"/>
<dbReference type="InterPro" id="IPR057326">
    <property type="entry name" value="KR_dom"/>
</dbReference>
<dbReference type="Gene3D" id="3.40.50.720">
    <property type="entry name" value="NAD(P)-binding Rossmann-like Domain"/>
    <property type="match status" value="1"/>
</dbReference>
<evidence type="ECO:0000256" key="1">
    <source>
        <dbReference type="ARBA" id="ARBA00006484"/>
    </source>
</evidence>
<dbReference type="Proteomes" id="UP001529491">
    <property type="component" value="Chromosome"/>
</dbReference>
<reference evidence="5 6" key="1">
    <citation type="submission" date="2023-10" db="EMBL/GenBank/DDBJ databases">
        <title>Complete genome sequence of Shewanella sp. DAU334.</title>
        <authorList>
            <person name="Lee Y.-S."/>
            <person name="Jeong H.-R."/>
            <person name="Hwang E.-J."/>
            <person name="Choi Y.-L."/>
            <person name="Kim G.-D."/>
        </authorList>
    </citation>
    <scope>NUCLEOTIDE SEQUENCE [LARGE SCALE GENOMIC DNA]</scope>
    <source>
        <strain evidence="5 6">DAU334</strain>
    </source>
</reference>
<evidence type="ECO:0000256" key="2">
    <source>
        <dbReference type="ARBA" id="ARBA00023002"/>
    </source>
</evidence>
<evidence type="ECO:0000256" key="3">
    <source>
        <dbReference type="RuleBase" id="RU000363"/>
    </source>
</evidence>
<evidence type="ECO:0000259" key="4">
    <source>
        <dbReference type="SMART" id="SM00822"/>
    </source>
</evidence>
<dbReference type="PRINTS" id="PR00081">
    <property type="entry name" value="GDHRDH"/>
</dbReference>
<dbReference type="Pfam" id="PF00106">
    <property type="entry name" value="adh_short"/>
    <property type="match status" value="1"/>
</dbReference>
<name>A0ABZ0K3X6_9GAMM</name>
<dbReference type="SUPFAM" id="SSF51735">
    <property type="entry name" value="NAD(P)-binding Rossmann-fold domains"/>
    <property type="match status" value="1"/>
</dbReference>
<dbReference type="InterPro" id="IPR036291">
    <property type="entry name" value="NAD(P)-bd_dom_sf"/>
</dbReference>
<accession>A0ABZ0K3X6</accession>
<keyword evidence="6" id="KW-1185">Reference proteome</keyword>
<organism evidence="5 6">
    <name type="scientific">Shewanella youngdeokensis</name>
    <dbReference type="NCBI Taxonomy" id="2999068"/>
    <lineage>
        <taxon>Bacteria</taxon>
        <taxon>Pseudomonadati</taxon>
        <taxon>Pseudomonadota</taxon>
        <taxon>Gammaproteobacteria</taxon>
        <taxon>Alteromonadales</taxon>
        <taxon>Shewanellaceae</taxon>
        <taxon>Shewanella</taxon>
    </lineage>
</organism>
<dbReference type="EMBL" id="CP136522">
    <property type="protein sequence ID" value="WOT06897.1"/>
    <property type="molecule type" value="Genomic_DNA"/>
</dbReference>
<dbReference type="RefSeq" id="WP_310471169.1">
    <property type="nucleotide sequence ID" value="NZ_CP136522.1"/>
</dbReference>
<sequence>MTISFEGKVAIVTGAGNGLGRSHALELARRGAKVVVNDLGGARDGSGASSAASQEVVHLIEAMGGEAMSHGANVADFAQVEDMVRQTMDRWGRVDILINNAGILRDKSFTKMSLDDFKLVMDVHVMGSVNCTKAVWDIMRAQNYGRIVMTTSSSGMYGNFGQSNYGAAKMAVLGLMNTLVLEGAKNNILVNALAPTAGTRMTEDLMPEEIIKAFAPEAVTAGMLTLCDDNAPNRFILCAGAGGYSSASMFETEGCFIPQTAQNPETVRANWDELTALDGQASLLSGAKQGEKFVMKAMAFMKAQQQQ</sequence>
<feature type="domain" description="Ketoreductase" evidence="4">
    <location>
        <begin position="8"/>
        <end position="204"/>
    </location>
</feature>
<dbReference type="SMART" id="SM00822">
    <property type="entry name" value="PKS_KR"/>
    <property type="match status" value="1"/>
</dbReference>
<keyword evidence="2" id="KW-0560">Oxidoreductase</keyword>
<dbReference type="PANTHER" id="PTHR45024">
    <property type="entry name" value="DEHYDROGENASES, SHORT CHAIN"/>
    <property type="match status" value="1"/>
</dbReference>
<evidence type="ECO:0000313" key="5">
    <source>
        <dbReference type="EMBL" id="WOT06897.1"/>
    </source>
</evidence>
<protein>
    <submittedName>
        <fullName evidence="5">SDR family NAD(P)-dependent oxidoreductase</fullName>
    </submittedName>
</protein>